<evidence type="ECO:0000313" key="2">
    <source>
        <dbReference type="EMBL" id="KZP28705.1"/>
    </source>
</evidence>
<feature type="chain" id="PRO_5007879295" description="Secreted protein" evidence="1">
    <location>
        <begin position="18"/>
        <end position="186"/>
    </location>
</feature>
<organism evidence="2 3">
    <name type="scientific">Athelia psychrophila</name>
    <dbReference type="NCBI Taxonomy" id="1759441"/>
    <lineage>
        <taxon>Eukaryota</taxon>
        <taxon>Fungi</taxon>
        <taxon>Dikarya</taxon>
        <taxon>Basidiomycota</taxon>
        <taxon>Agaricomycotina</taxon>
        <taxon>Agaricomycetes</taxon>
        <taxon>Agaricomycetidae</taxon>
        <taxon>Atheliales</taxon>
        <taxon>Atheliaceae</taxon>
        <taxon>Athelia</taxon>
    </lineage>
</organism>
<dbReference type="Proteomes" id="UP000076532">
    <property type="component" value="Unassembled WGS sequence"/>
</dbReference>
<dbReference type="EMBL" id="KV417502">
    <property type="protein sequence ID" value="KZP28705.1"/>
    <property type="molecule type" value="Genomic_DNA"/>
</dbReference>
<name>A0A166RVP4_9AGAM</name>
<keyword evidence="1" id="KW-0732">Signal</keyword>
<evidence type="ECO:0008006" key="4">
    <source>
        <dbReference type="Google" id="ProtNLM"/>
    </source>
</evidence>
<keyword evidence="3" id="KW-1185">Reference proteome</keyword>
<reference evidence="2 3" key="1">
    <citation type="journal article" date="2016" name="Mol. Biol. Evol.">
        <title>Comparative Genomics of Early-Diverging Mushroom-Forming Fungi Provides Insights into the Origins of Lignocellulose Decay Capabilities.</title>
        <authorList>
            <person name="Nagy L.G."/>
            <person name="Riley R."/>
            <person name="Tritt A."/>
            <person name="Adam C."/>
            <person name="Daum C."/>
            <person name="Floudas D."/>
            <person name="Sun H."/>
            <person name="Yadav J.S."/>
            <person name="Pangilinan J."/>
            <person name="Larsson K.H."/>
            <person name="Matsuura K."/>
            <person name="Barry K."/>
            <person name="Labutti K."/>
            <person name="Kuo R."/>
            <person name="Ohm R.A."/>
            <person name="Bhattacharya S.S."/>
            <person name="Shirouzu T."/>
            <person name="Yoshinaga Y."/>
            <person name="Martin F.M."/>
            <person name="Grigoriev I.V."/>
            <person name="Hibbett D.S."/>
        </authorList>
    </citation>
    <scope>NUCLEOTIDE SEQUENCE [LARGE SCALE GENOMIC DNA]</scope>
    <source>
        <strain evidence="2 3">CBS 109695</strain>
    </source>
</reference>
<proteinExistence type="predicted"/>
<protein>
    <recommendedName>
        <fullName evidence="4">Secreted protein</fullName>
    </recommendedName>
</protein>
<sequence length="186" mass="20998">MVLWLVVLPRLCSVAVSIFTSEIHLFSPFSVVGILISQKRAYAETCWREAGSGPSVNELNSTSMVCSRLSERRCCVGTRIEAHALSRRHRVRLAEVLLRVQRARLVQQAAPARRLEHALPVLGDSTSYAIQRKKNQEKIWGTCVAMKISLRILKHYVADSRRKYGGEPGTSLRKPYGQALQLQIRM</sequence>
<evidence type="ECO:0000313" key="3">
    <source>
        <dbReference type="Proteomes" id="UP000076532"/>
    </source>
</evidence>
<evidence type="ECO:0000256" key="1">
    <source>
        <dbReference type="SAM" id="SignalP"/>
    </source>
</evidence>
<accession>A0A166RVP4</accession>
<feature type="signal peptide" evidence="1">
    <location>
        <begin position="1"/>
        <end position="17"/>
    </location>
</feature>
<dbReference type="AlphaFoldDB" id="A0A166RVP4"/>
<gene>
    <name evidence="2" type="ORF">FIBSPDRAFT_885559</name>
</gene>